<comment type="caution">
    <text evidence="2">The sequence shown here is derived from an EMBL/GenBank/DDBJ whole genome shotgun (WGS) entry which is preliminary data.</text>
</comment>
<sequence length="167" mass="19443">MSTNTTDIKKQTTNAQSIPSNWSETDMDKFGWEQFQRGEAHQKKKSQAEVQTIFDKNVGRATTLSENIFHIAQEDYCVNIKKALLKIDTLHQYEALFLVDKADYLSDKIKEVYLKSQNIKSDFNCDDFYISFKFMPFSETLNRDCIHNDGFTLEYGQRKQKSKPSKA</sequence>
<dbReference type="Proteomes" id="UP000295668">
    <property type="component" value="Unassembled WGS sequence"/>
</dbReference>
<feature type="region of interest" description="Disordered" evidence="1">
    <location>
        <begin position="1"/>
        <end position="20"/>
    </location>
</feature>
<name>A0A4V3A0M1_9SPHI</name>
<evidence type="ECO:0000256" key="1">
    <source>
        <dbReference type="SAM" id="MobiDB-lite"/>
    </source>
</evidence>
<keyword evidence="3" id="KW-1185">Reference proteome</keyword>
<dbReference type="EMBL" id="SJCY01000001">
    <property type="protein sequence ID" value="TDG37753.1"/>
    <property type="molecule type" value="Genomic_DNA"/>
</dbReference>
<protein>
    <submittedName>
        <fullName evidence="2">Uncharacterized protein</fullName>
    </submittedName>
</protein>
<evidence type="ECO:0000313" key="2">
    <source>
        <dbReference type="EMBL" id="TDG37753.1"/>
    </source>
</evidence>
<gene>
    <name evidence="2" type="ORF">EZJ43_01270</name>
</gene>
<reference evidence="2 3" key="1">
    <citation type="submission" date="2019-02" db="EMBL/GenBank/DDBJ databases">
        <title>Pedobacter sp. nov., a novel speices isolated from soil of pinguins habitat in Antarcitica.</title>
        <authorList>
            <person name="He R.-H."/>
        </authorList>
    </citation>
    <scope>NUCLEOTIDE SEQUENCE [LARGE SCALE GENOMIC DNA]</scope>
    <source>
        <strain evidence="2 3">E01020</strain>
    </source>
</reference>
<dbReference type="RefSeq" id="WP_133260841.1">
    <property type="nucleotide sequence ID" value="NZ_SJCY01000001.1"/>
</dbReference>
<proteinExistence type="predicted"/>
<dbReference type="OrthoDB" id="1440044at2"/>
<evidence type="ECO:0000313" key="3">
    <source>
        <dbReference type="Proteomes" id="UP000295668"/>
    </source>
</evidence>
<organism evidence="2 3">
    <name type="scientific">Pedobacter changchengzhani</name>
    <dbReference type="NCBI Taxonomy" id="2529274"/>
    <lineage>
        <taxon>Bacteria</taxon>
        <taxon>Pseudomonadati</taxon>
        <taxon>Bacteroidota</taxon>
        <taxon>Sphingobacteriia</taxon>
        <taxon>Sphingobacteriales</taxon>
        <taxon>Sphingobacteriaceae</taxon>
        <taxon>Pedobacter</taxon>
    </lineage>
</organism>
<accession>A0A4V3A0M1</accession>
<dbReference type="AlphaFoldDB" id="A0A4V3A0M1"/>